<dbReference type="Gene3D" id="3.40.50.1240">
    <property type="entry name" value="Phosphoglycerate mutase-like"/>
    <property type="match status" value="1"/>
</dbReference>
<dbReference type="OrthoDB" id="9781415at2"/>
<dbReference type="GO" id="GO:0016791">
    <property type="term" value="F:phosphatase activity"/>
    <property type="evidence" value="ECO:0007669"/>
    <property type="project" value="TreeGrafter"/>
</dbReference>
<dbReference type="PANTHER" id="PTHR48100">
    <property type="entry name" value="BROAD-SPECIFICITY PHOSPHATASE YOR283W-RELATED"/>
    <property type="match status" value="1"/>
</dbReference>
<accession>A0A2G1QPG4</accession>
<keyword evidence="3" id="KW-1185">Reference proteome</keyword>
<dbReference type="PROSITE" id="PS00175">
    <property type="entry name" value="PG_MUTASE"/>
    <property type="match status" value="1"/>
</dbReference>
<protein>
    <submittedName>
        <fullName evidence="2">Histidine phosphatase family protein</fullName>
    </submittedName>
</protein>
<dbReference type="AlphaFoldDB" id="A0A2G1QPG4"/>
<dbReference type="Pfam" id="PF00300">
    <property type="entry name" value="His_Phos_1"/>
    <property type="match status" value="1"/>
</dbReference>
<evidence type="ECO:0000313" key="2">
    <source>
        <dbReference type="EMBL" id="PHP67108.1"/>
    </source>
</evidence>
<dbReference type="PIRSF" id="PIRSF000709">
    <property type="entry name" value="6PFK_2-Ptase"/>
    <property type="match status" value="1"/>
</dbReference>
<dbReference type="SUPFAM" id="SSF53254">
    <property type="entry name" value="Phosphoglycerate mutase-like"/>
    <property type="match status" value="1"/>
</dbReference>
<dbReference type="InterPro" id="IPR029033">
    <property type="entry name" value="His_PPase_superfam"/>
</dbReference>
<sequence>MYPLTYIARHGQTDWNAERRLQGQTDTVLNETGRAQADRNGEALAALIGADHAHFRFVSSPMRRARETMERMRLGLGLPRDGYDTDPLLKELSFGDWERHTFEELDALHPGTSQEREGRKWTFVPPGEGAESYAMLAERVGRWLETLTEPTVCVAHGGTIRSLFHLVGGVPGTRAAEMDIHQGRLLRLEGDRLEWL</sequence>
<feature type="binding site" evidence="1">
    <location>
        <begin position="9"/>
        <end position="16"/>
    </location>
    <ligand>
        <name>substrate</name>
    </ligand>
</feature>
<proteinExistence type="predicted"/>
<dbReference type="EMBL" id="PDVP01000005">
    <property type="protein sequence ID" value="PHP67108.1"/>
    <property type="molecule type" value="Genomic_DNA"/>
</dbReference>
<dbReference type="InterPro" id="IPR001345">
    <property type="entry name" value="PG/BPGM_mutase_AS"/>
</dbReference>
<dbReference type="CDD" id="cd07067">
    <property type="entry name" value="HP_PGM_like"/>
    <property type="match status" value="1"/>
</dbReference>
<reference evidence="2 3" key="1">
    <citation type="submission" date="2017-10" db="EMBL/GenBank/DDBJ databases">
        <title>Sedimentibacterium mangrovi gen. nov., sp. nov., a novel member of family Phyllobacteriacea isolated from mangrove sediment.</title>
        <authorList>
            <person name="Liao H."/>
            <person name="Tian Y."/>
        </authorList>
    </citation>
    <scope>NUCLEOTIDE SEQUENCE [LARGE SCALE GENOMIC DNA]</scope>
    <source>
        <strain evidence="2 3">X9-2-2</strain>
    </source>
</reference>
<dbReference type="PANTHER" id="PTHR48100:SF59">
    <property type="entry name" value="ADENOSYLCOBALAMIN_ALPHA-RIBAZOLE PHOSPHATASE"/>
    <property type="match status" value="1"/>
</dbReference>
<comment type="caution">
    <text evidence="2">The sequence shown here is derived from an EMBL/GenBank/DDBJ whole genome shotgun (WGS) entry which is preliminary data.</text>
</comment>
<name>A0A2G1QPG4_9HYPH</name>
<evidence type="ECO:0000313" key="3">
    <source>
        <dbReference type="Proteomes" id="UP000221168"/>
    </source>
</evidence>
<gene>
    <name evidence="2" type="ORF">CSC94_11210</name>
</gene>
<feature type="binding site" evidence="1">
    <location>
        <position position="64"/>
    </location>
    <ligand>
        <name>substrate</name>
    </ligand>
</feature>
<dbReference type="Proteomes" id="UP000221168">
    <property type="component" value="Unassembled WGS sequence"/>
</dbReference>
<dbReference type="InterPro" id="IPR050275">
    <property type="entry name" value="PGM_Phosphatase"/>
</dbReference>
<evidence type="ECO:0000256" key="1">
    <source>
        <dbReference type="PIRSR" id="PIRSR613078-2"/>
    </source>
</evidence>
<dbReference type="InterPro" id="IPR013078">
    <property type="entry name" value="His_Pase_superF_clade-1"/>
</dbReference>
<dbReference type="SMART" id="SM00855">
    <property type="entry name" value="PGAM"/>
    <property type="match status" value="1"/>
</dbReference>
<dbReference type="GO" id="GO:0005737">
    <property type="term" value="C:cytoplasm"/>
    <property type="evidence" value="ECO:0007669"/>
    <property type="project" value="TreeGrafter"/>
</dbReference>
<organism evidence="2 3">
    <name type="scientific">Zhengella mangrovi</name>
    <dbReference type="NCBI Taxonomy" id="1982044"/>
    <lineage>
        <taxon>Bacteria</taxon>
        <taxon>Pseudomonadati</taxon>
        <taxon>Pseudomonadota</taxon>
        <taxon>Alphaproteobacteria</taxon>
        <taxon>Hyphomicrobiales</taxon>
        <taxon>Notoacmeibacteraceae</taxon>
        <taxon>Zhengella</taxon>
    </lineage>
</organism>
<dbReference type="RefSeq" id="WP_099306428.1">
    <property type="nucleotide sequence ID" value="NZ_PDVP01000005.1"/>
</dbReference>